<dbReference type="RefSeq" id="WP_386404548.1">
    <property type="nucleotide sequence ID" value="NZ_JBHTJH010000004.1"/>
</dbReference>
<evidence type="ECO:0000313" key="1">
    <source>
        <dbReference type="EMBL" id="MFD0861470.1"/>
    </source>
</evidence>
<gene>
    <name evidence="1" type="ORF">ACFQ1M_04575</name>
</gene>
<organism evidence="1 2">
    <name type="scientific">Sungkyunkwania multivorans</name>
    <dbReference type="NCBI Taxonomy" id="1173618"/>
    <lineage>
        <taxon>Bacteria</taxon>
        <taxon>Pseudomonadati</taxon>
        <taxon>Bacteroidota</taxon>
        <taxon>Flavobacteriia</taxon>
        <taxon>Flavobacteriales</taxon>
        <taxon>Flavobacteriaceae</taxon>
        <taxon>Sungkyunkwania</taxon>
    </lineage>
</organism>
<comment type="caution">
    <text evidence="1">The sequence shown here is derived from an EMBL/GenBank/DDBJ whole genome shotgun (WGS) entry which is preliminary data.</text>
</comment>
<reference evidence="2" key="1">
    <citation type="journal article" date="2019" name="Int. J. Syst. Evol. Microbiol.">
        <title>The Global Catalogue of Microorganisms (GCM) 10K type strain sequencing project: providing services to taxonomists for standard genome sequencing and annotation.</title>
        <authorList>
            <consortium name="The Broad Institute Genomics Platform"/>
            <consortium name="The Broad Institute Genome Sequencing Center for Infectious Disease"/>
            <person name="Wu L."/>
            <person name="Ma J."/>
        </authorList>
    </citation>
    <scope>NUCLEOTIDE SEQUENCE [LARGE SCALE GENOMIC DNA]</scope>
    <source>
        <strain evidence="2">CCUG 62952</strain>
    </source>
</reference>
<evidence type="ECO:0000313" key="2">
    <source>
        <dbReference type="Proteomes" id="UP001596978"/>
    </source>
</evidence>
<protein>
    <submittedName>
        <fullName evidence="1">Uncharacterized protein</fullName>
    </submittedName>
</protein>
<keyword evidence="2" id="KW-1185">Reference proteome</keyword>
<name>A0ABW3CUM6_9FLAO</name>
<dbReference type="EMBL" id="JBHTJH010000004">
    <property type="protein sequence ID" value="MFD0861470.1"/>
    <property type="molecule type" value="Genomic_DNA"/>
</dbReference>
<accession>A0ABW3CUM6</accession>
<dbReference type="Proteomes" id="UP001596978">
    <property type="component" value="Unassembled WGS sequence"/>
</dbReference>
<proteinExistence type="predicted"/>
<sequence length="43" mass="5044">MRNIIPLGKGETKEVILLKGYELYFDSELKSKASVDFKEYFKD</sequence>